<comment type="caution">
    <text evidence="2">The sequence shown here is derived from an EMBL/GenBank/DDBJ whole genome shotgun (WGS) entry which is preliminary data.</text>
</comment>
<dbReference type="HOGENOM" id="CLU_137927_6_1_9"/>
<dbReference type="RefSeq" id="WP_003353341.1">
    <property type="nucleotide sequence ID" value="NZ_JH414746.1"/>
</dbReference>
<dbReference type="InterPro" id="IPR032820">
    <property type="entry name" value="ATPase_put"/>
</dbReference>
<keyword evidence="3" id="KW-1185">Reference proteome</keyword>
<keyword evidence="1" id="KW-0812">Transmembrane</keyword>
<sequence>MAQKHKSPFRAMALYSTILSQLAGSVLIGIFLGRWIDGKCQTEPLFLVIGLLSGLAAGILAILRTIRRFNSGD</sequence>
<evidence type="ECO:0008006" key="4">
    <source>
        <dbReference type="Google" id="ProtNLM"/>
    </source>
</evidence>
<reference evidence="2 3" key="1">
    <citation type="submission" date="2011-09" db="EMBL/GenBank/DDBJ databases">
        <title>The Genome Sequence of Bacillus smithii 7_3_47FAA.</title>
        <authorList>
            <consortium name="The Broad Institute Genome Sequencing Platform"/>
            <person name="Earl A."/>
            <person name="Ward D."/>
            <person name="Feldgarden M."/>
            <person name="Gevers D."/>
            <person name="Daigneault M."/>
            <person name="Strauss J."/>
            <person name="Allen-Vercoe E."/>
            <person name="Young S.K."/>
            <person name="Zeng Q."/>
            <person name="Gargeya S."/>
            <person name="Fitzgerald M."/>
            <person name="Haas B."/>
            <person name="Abouelleil A."/>
            <person name="Alvarado L."/>
            <person name="Arachchi H.M."/>
            <person name="Berlin A."/>
            <person name="Brown A."/>
            <person name="Chapman S.B."/>
            <person name="Chen Z."/>
            <person name="Dunbar C."/>
            <person name="Freedman E."/>
            <person name="Gearin G."/>
            <person name="Goldberg J."/>
            <person name="Griggs A."/>
            <person name="Gujja S."/>
            <person name="Heiman D."/>
            <person name="Howarth C."/>
            <person name="Larson L."/>
            <person name="Lui A."/>
            <person name="MacDonald P.J.P."/>
            <person name="Montmayeur A."/>
            <person name="Murphy C."/>
            <person name="Neiman D."/>
            <person name="Pearson M."/>
            <person name="Priest M."/>
            <person name="Roberts A."/>
            <person name="Saif S."/>
            <person name="Shea T."/>
            <person name="Shenoy N."/>
            <person name="Sisk P."/>
            <person name="Stolte C."/>
            <person name="Sykes S."/>
            <person name="Wortman J."/>
            <person name="Nusbaum C."/>
            <person name="Birren B."/>
        </authorList>
    </citation>
    <scope>NUCLEOTIDE SEQUENCE [LARGE SCALE GENOMIC DNA]</scope>
    <source>
        <strain evidence="2 3">7_3_47FAA</strain>
    </source>
</reference>
<keyword evidence="1" id="KW-0472">Membrane</keyword>
<dbReference type="EMBL" id="ACWF01000053">
    <property type="protein sequence ID" value="EHL78817.1"/>
    <property type="molecule type" value="Genomic_DNA"/>
</dbReference>
<organism evidence="2 3">
    <name type="scientific">Bacillus smithii 7_3_47FAA</name>
    <dbReference type="NCBI Taxonomy" id="665952"/>
    <lineage>
        <taxon>Bacteria</taxon>
        <taxon>Bacillati</taxon>
        <taxon>Bacillota</taxon>
        <taxon>Bacilli</taxon>
        <taxon>Bacillales</taxon>
        <taxon>Bacillaceae</taxon>
        <taxon>Bacillus</taxon>
    </lineage>
</organism>
<proteinExistence type="predicted"/>
<feature type="transmembrane region" description="Helical" evidence="1">
    <location>
        <begin position="45"/>
        <end position="63"/>
    </location>
</feature>
<evidence type="ECO:0000256" key="1">
    <source>
        <dbReference type="SAM" id="Phobius"/>
    </source>
</evidence>
<accession>G9QJ85</accession>
<gene>
    <name evidence="2" type="ORF">HMPREF1015_02533</name>
</gene>
<dbReference type="Pfam" id="PF09527">
    <property type="entry name" value="ATPase_gene1"/>
    <property type="match status" value="1"/>
</dbReference>
<feature type="transmembrane region" description="Helical" evidence="1">
    <location>
        <begin position="12"/>
        <end position="33"/>
    </location>
</feature>
<evidence type="ECO:0000313" key="2">
    <source>
        <dbReference type="EMBL" id="EHL78817.1"/>
    </source>
</evidence>
<keyword evidence="1" id="KW-1133">Transmembrane helix</keyword>
<dbReference type="PATRIC" id="fig|665952.3.peg.1037"/>
<dbReference type="AlphaFoldDB" id="G9QJ85"/>
<evidence type="ECO:0000313" key="3">
    <source>
        <dbReference type="Proteomes" id="UP000011747"/>
    </source>
</evidence>
<name>G9QJ85_9BACI</name>
<protein>
    <recommendedName>
        <fullName evidence="4">F0F1-ATPase subunit</fullName>
    </recommendedName>
</protein>
<dbReference type="Proteomes" id="UP000011747">
    <property type="component" value="Unassembled WGS sequence"/>
</dbReference>